<evidence type="ECO:0000313" key="6">
    <source>
        <dbReference type="EMBL" id="PON97658.1"/>
    </source>
</evidence>
<comment type="caution">
    <text evidence="6">The sequence shown here is derived from an EMBL/GenBank/DDBJ whole genome shotgun (WGS) entry which is preliminary data.</text>
</comment>
<keyword evidence="4" id="KW-0456">Lyase</keyword>
<dbReference type="STRING" id="63057.A0A2P5FIN1"/>
<keyword evidence="7" id="KW-1185">Reference proteome</keyword>
<dbReference type="SUPFAM" id="SSF110581">
    <property type="entry name" value="Indigoidine synthase A-like"/>
    <property type="match status" value="1"/>
</dbReference>
<keyword evidence="5 6" id="KW-0326">Glycosidase</keyword>
<dbReference type="PANTHER" id="PTHR42909">
    <property type="entry name" value="ZGC:136858"/>
    <property type="match status" value="1"/>
</dbReference>
<dbReference type="InParanoid" id="A0A2P5FIN1"/>
<dbReference type="Gene3D" id="3.40.1790.10">
    <property type="entry name" value="Indigoidine synthase domain"/>
    <property type="match status" value="1"/>
</dbReference>
<dbReference type="Pfam" id="PF04227">
    <property type="entry name" value="Indigoidine_A"/>
    <property type="match status" value="1"/>
</dbReference>
<reference evidence="7" key="1">
    <citation type="submission" date="2016-06" db="EMBL/GenBank/DDBJ databases">
        <title>Parallel loss of symbiosis genes in relatives of nitrogen-fixing non-legume Parasponia.</title>
        <authorList>
            <person name="Van Velzen R."/>
            <person name="Holmer R."/>
            <person name="Bu F."/>
            <person name="Rutten L."/>
            <person name="Van Zeijl A."/>
            <person name="Liu W."/>
            <person name="Santuari L."/>
            <person name="Cao Q."/>
            <person name="Sharma T."/>
            <person name="Shen D."/>
            <person name="Roswanjaya Y."/>
            <person name="Wardhani T."/>
            <person name="Kalhor M.S."/>
            <person name="Jansen J."/>
            <person name="Van den Hoogen J."/>
            <person name="Gungor B."/>
            <person name="Hartog M."/>
            <person name="Hontelez J."/>
            <person name="Verver J."/>
            <person name="Yang W.-C."/>
            <person name="Schijlen E."/>
            <person name="Repin R."/>
            <person name="Schilthuizen M."/>
            <person name="Schranz E."/>
            <person name="Heidstra R."/>
            <person name="Miyata K."/>
            <person name="Fedorova E."/>
            <person name="Kohlen W."/>
            <person name="Bisseling T."/>
            <person name="Smit S."/>
            <person name="Geurts R."/>
        </authorList>
    </citation>
    <scope>NUCLEOTIDE SEQUENCE [LARGE SCALE GENOMIC DNA]</scope>
    <source>
        <strain evidence="7">cv. RG33-2</strain>
    </source>
</reference>
<dbReference type="GO" id="GO:0004730">
    <property type="term" value="F:pseudouridylate synthase activity"/>
    <property type="evidence" value="ECO:0007669"/>
    <property type="project" value="InterPro"/>
</dbReference>
<keyword evidence="1" id="KW-0479">Metal-binding</keyword>
<dbReference type="Proteomes" id="UP000237000">
    <property type="component" value="Unassembled WGS sequence"/>
</dbReference>
<dbReference type="GO" id="GO:0016798">
    <property type="term" value="F:hydrolase activity, acting on glycosyl bonds"/>
    <property type="evidence" value="ECO:0007669"/>
    <property type="project" value="UniProtKB-KW"/>
</dbReference>
<evidence type="ECO:0000256" key="5">
    <source>
        <dbReference type="ARBA" id="ARBA00023295"/>
    </source>
</evidence>
<name>A0A2P5FIN1_TREOI</name>
<dbReference type="EMBL" id="JXTC01000030">
    <property type="protein sequence ID" value="PON97658.1"/>
    <property type="molecule type" value="Genomic_DNA"/>
</dbReference>
<organism evidence="6 7">
    <name type="scientific">Trema orientale</name>
    <name type="common">Charcoal tree</name>
    <name type="synonym">Celtis orientalis</name>
    <dbReference type="NCBI Taxonomy" id="63057"/>
    <lineage>
        <taxon>Eukaryota</taxon>
        <taxon>Viridiplantae</taxon>
        <taxon>Streptophyta</taxon>
        <taxon>Embryophyta</taxon>
        <taxon>Tracheophyta</taxon>
        <taxon>Spermatophyta</taxon>
        <taxon>Magnoliopsida</taxon>
        <taxon>eudicotyledons</taxon>
        <taxon>Gunneridae</taxon>
        <taxon>Pentapetalae</taxon>
        <taxon>rosids</taxon>
        <taxon>fabids</taxon>
        <taxon>Rosales</taxon>
        <taxon>Cannabaceae</taxon>
        <taxon>Trema</taxon>
    </lineage>
</organism>
<dbReference type="GO" id="GO:0046872">
    <property type="term" value="F:metal ion binding"/>
    <property type="evidence" value="ECO:0007669"/>
    <property type="project" value="UniProtKB-KW"/>
</dbReference>
<dbReference type="AlphaFoldDB" id="A0A2P5FIN1"/>
<dbReference type="InterPro" id="IPR022830">
    <property type="entry name" value="Indigdn_synthA-like"/>
</dbReference>
<dbReference type="OrthoDB" id="198885at2759"/>
<gene>
    <name evidence="6" type="ORF">TorRG33x02_065680</name>
</gene>
<dbReference type="GO" id="GO:0005737">
    <property type="term" value="C:cytoplasm"/>
    <property type="evidence" value="ECO:0007669"/>
    <property type="project" value="TreeGrafter"/>
</dbReference>
<sequence length="195" mass="21419">MASSLALSRLSNLRRHFDLSNSHSDNKKGLGLIKVSLEVSEAGKWGSSVVALESTIISHGMPYLKNLETAKEVEAIVRDKGAVLATIAILDGVPCVGLSVIELERLANLWNLSSKDSSQRHCICCKWPLGELVQLPLLQPWFAFQSSLQEGLEECTDMVKIETQGICVAAYKTNEFPAFFTETSSCCKVIVYSMH</sequence>
<accession>A0A2P5FIN1</accession>
<evidence type="ECO:0000256" key="3">
    <source>
        <dbReference type="ARBA" id="ARBA00023211"/>
    </source>
</evidence>
<evidence type="ECO:0000256" key="1">
    <source>
        <dbReference type="ARBA" id="ARBA00022723"/>
    </source>
</evidence>
<keyword evidence="3" id="KW-0464">Manganese</keyword>
<dbReference type="PANTHER" id="PTHR42909:SF1">
    <property type="entry name" value="CARBOHYDRATE KINASE PFKB DOMAIN-CONTAINING PROTEIN"/>
    <property type="match status" value="1"/>
</dbReference>
<evidence type="ECO:0000256" key="4">
    <source>
        <dbReference type="ARBA" id="ARBA00023239"/>
    </source>
</evidence>
<proteinExistence type="predicted"/>
<keyword evidence="2" id="KW-0378">Hydrolase</keyword>
<evidence type="ECO:0000256" key="2">
    <source>
        <dbReference type="ARBA" id="ARBA00022801"/>
    </source>
</evidence>
<protein>
    <submittedName>
        <fullName evidence="6">Pseudouridine-5'-phosphate glycosidase</fullName>
    </submittedName>
</protein>
<dbReference type="InterPro" id="IPR007342">
    <property type="entry name" value="PsuG"/>
</dbReference>
<evidence type="ECO:0000313" key="7">
    <source>
        <dbReference type="Proteomes" id="UP000237000"/>
    </source>
</evidence>